<proteinExistence type="predicted"/>
<dbReference type="RefSeq" id="WP_006475010.1">
    <property type="nucleotide sequence ID" value="NZ_AFZB01000017.1"/>
</dbReference>
<sequence>MWTHLLALLGLAALCGGWIIFQDWLKRQDPSYRGYKAGCGACGNGACESEQGSCSPPATQIKLPPRK</sequence>
<accession>G2FGK7</accession>
<organism evidence="1 2">
    <name type="scientific">endosymbiont of Tevnia jerichonana</name>
    <name type="common">vent Tica</name>
    <dbReference type="NCBI Taxonomy" id="1049564"/>
    <lineage>
        <taxon>Bacteria</taxon>
        <taxon>Pseudomonadati</taxon>
        <taxon>Pseudomonadota</taxon>
        <taxon>Gammaproteobacteria</taxon>
        <taxon>sulfur-oxidizing symbionts</taxon>
    </lineage>
</organism>
<comment type="caution">
    <text evidence="1">The sequence shown here is derived from an EMBL/GenBank/DDBJ whole genome shotgun (WGS) entry which is preliminary data.</text>
</comment>
<keyword evidence="2" id="KW-1185">Reference proteome</keyword>
<dbReference type="AlphaFoldDB" id="G2FGK7"/>
<name>G2FGK7_9GAMM</name>
<dbReference type="Proteomes" id="UP000005167">
    <property type="component" value="Unassembled WGS sequence"/>
</dbReference>
<reference evidence="1 2" key="1">
    <citation type="journal article" date="2011" name="ISME J.">
        <title>The endosymbionts of the deep-sea tubeworms Riftia pachyptila and Tevnia jerichonana share an identical physiology as revealed by proteogenomic analyses.</title>
        <authorList>
            <person name="Gardebrecht A."/>
            <person name="Markert S."/>
            <person name="Felbeck H."/>
            <person name="Thuermer A."/>
            <person name="Albrecht D."/>
            <person name="Wollherr A."/>
            <person name="Kabisch J."/>
            <person name="Lehmann R."/>
            <person name="Daniel R."/>
            <person name="Liesegang H."/>
            <person name="Hecker M."/>
            <person name="Sievert S.M."/>
            <person name="Schweder T."/>
        </authorList>
    </citation>
    <scope>NUCLEOTIDE SEQUENCE [LARGE SCALE GENOMIC DNA]</scope>
</reference>
<evidence type="ECO:0008006" key="3">
    <source>
        <dbReference type="Google" id="ProtNLM"/>
    </source>
</evidence>
<evidence type="ECO:0000313" key="2">
    <source>
        <dbReference type="Proteomes" id="UP000005167"/>
    </source>
</evidence>
<evidence type="ECO:0000313" key="1">
    <source>
        <dbReference type="EMBL" id="EGW54118.1"/>
    </source>
</evidence>
<gene>
    <name evidence="1" type="ORF">TevJSym_aq00660</name>
</gene>
<dbReference type="EMBL" id="AFZB01000017">
    <property type="protein sequence ID" value="EGW54118.1"/>
    <property type="molecule type" value="Genomic_DNA"/>
</dbReference>
<protein>
    <recommendedName>
        <fullName evidence="3">FeoB-associated Cys-rich membrane protein</fullName>
    </recommendedName>
</protein>